<evidence type="ECO:0000259" key="9">
    <source>
        <dbReference type="PROSITE" id="PS52029"/>
    </source>
</evidence>
<dbReference type="EMBL" id="JBHRTB010000010">
    <property type="protein sequence ID" value="MFC3143747.1"/>
    <property type="molecule type" value="Genomic_DNA"/>
</dbReference>
<keyword evidence="5 7" id="KW-0573">Peptidoglycan synthesis</keyword>
<evidence type="ECO:0000313" key="11">
    <source>
        <dbReference type="Proteomes" id="UP001595632"/>
    </source>
</evidence>
<keyword evidence="4 7" id="KW-0133">Cell shape</keyword>
<keyword evidence="11" id="KW-1185">Reference proteome</keyword>
<keyword evidence="6 7" id="KW-0961">Cell wall biogenesis/degradation</keyword>
<dbReference type="InterPro" id="IPR036365">
    <property type="entry name" value="PGBD-like_sf"/>
</dbReference>
<evidence type="ECO:0000256" key="7">
    <source>
        <dbReference type="PROSITE-ProRule" id="PRU01373"/>
    </source>
</evidence>
<dbReference type="InterPro" id="IPR052905">
    <property type="entry name" value="LD-transpeptidase_YkuD-like"/>
</dbReference>
<accession>A0ABV7GQX2</accession>
<dbReference type="Pfam" id="PF03734">
    <property type="entry name" value="YkuD"/>
    <property type="match status" value="1"/>
</dbReference>
<dbReference type="Pfam" id="PF20142">
    <property type="entry name" value="Scaffold"/>
    <property type="match status" value="1"/>
</dbReference>
<dbReference type="SUPFAM" id="SSF141523">
    <property type="entry name" value="L,D-transpeptidase catalytic domain-like"/>
    <property type="match status" value="1"/>
</dbReference>
<evidence type="ECO:0000256" key="8">
    <source>
        <dbReference type="SAM" id="SignalP"/>
    </source>
</evidence>
<comment type="pathway">
    <text evidence="1 7">Cell wall biogenesis; peptidoglycan biosynthesis.</text>
</comment>
<protein>
    <submittedName>
        <fullName evidence="10">Murein L,D-transpeptidase</fullName>
    </submittedName>
</protein>
<dbReference type="InterPro" id="IPR038063">
    <property type="entry name" value="Transpep_catalytic_dom"/>
</dbReference>
<dbReference type="Pfam" id="PF01471">
    <property type="entry name" value="PG_binding_1"/>
    <property type="match status" value="1"/>
</dbReference>
<feature type="active site" description="Proton donor/acceptor" evidence="7">
    <location>
        <position position="431"/>
    </location>
</feature>
<gene>
    <name evidence="10" type="ORF">ACFOGP_13580</name>
</gene>
<evidence type="ECO:0000256" key="5">
    <source>
        <dbReference type="ARBA" id="ARBA00022984"/>
    </source>
</evidence>
<dbReference type="PROSITE" id="PS52029">
    <property type="entry name" value="LD_TPASE"/>
    <property type="match status" value="1"/>
</dbReference>
<evidence type="ECO:0000256" key="2">
    <source>
        <dbReference type="ARBA" id="ARBA00005992"/>
    </source>
</evidence>
<dbReference type="InterPro" id="IPR036366">
    <property type="entry name" value="PGBDSf"/>
</dbReference>
<dbReference type="CDD" id="cd16913">
    <property type="entry name" value="YkuD_like"/>
    <property type="match status" value="1"/>
</dbReference>
<sequence length="539" mass="59988">MLLQFRKTLGRTAMAVLLATAATLTTVPADAQGRITPFMSAVAESAALDSELAAFYRENGYEPVWVGQDAESEARRTALLMALQKAGDHALPVDSYNIPALEAAMRNIDTQRDLGRVEVLLSRTFLKYAHDVSSGILEPKTIDETIVRELPRRDGAELLKGMVDGNPVTFLRSLPPQFPEYTRLMKARLKMQEQLVKGGWGPQVSAYSLEPGDRGDAVVQLRNRLIAMGYMERSASMVYDAALQEAVQLFQHDMGLNQDGVAGNTTMAEINVQIEDRLPSILVALERERWMNIPRGERHVWVNLVDFTASVVDHGEVTFNTRSVIGANDPSRRSPEFSDVMEYMEINPYWNVPRSIATGEYLPAMIASGGAANGHLQVVAGGGQVVSRGAIDWASYSPGSFPFSLRQAPGRGNALGLVKFMFPNRYNIYLHDTPSKSLFGRDRRDFSHGCIRLADPFDFAYHLLERQHDDPVNFFQRILNSGQNTRVDLEQPIPVHLVYRTAFTSPKGRLNFRHDVYGRDGKIFDALMQAGVALNDVRS</sequence>
<proteinExistence type="inferred from homology"/>
<dbReference type="PANTHER" id="PTHR41533">
    <property type="entry name" value="L,D-TRANSPEPTIDASE HI_1667-RELATED"/>
    <property type="match status" value="1"/>
</dbReference>
<organism evidence="10 11">
    <name type="scientific">Psychromarinibacter halotolerans</name>
    <dbReference type="NCBI Taxonomy" id="1775175"/>
    <lineage>
        <taxon>Bacteria</taxon>
        <taxon>Pseudomonadati</taxon>
        <taxon>Pseudomonadota</taxon>
        <taxon>Alphaproteobacteria</taxon>
        <taxon>Rhodobacterales</taxon>
        <taxon>Paracoccaceae</taxon>
        <taxon>Psychromarinibacter</taxon>
    </lineage>
</organism>
<keyword evidence="3" id="KW-0808">Transferase</keyword>
<keyword evidence="8" id="KW-0732">Signal</keyword>
<evidence type="ECO:0000256" key="1">
    <source>
        <dbReference type="ARBA" id="ARBA00004752"/>
    </source>
</evidence>
<reference evidence="11" key="1">
    <citation type="journal article" date="2019" name="Int. J. Syst. Evol. Microbiol.">
        <title>The Global Catalogue of Microorganisms (GCM) 10K type strain sequencing project: providing services to taxonomists for standard genome sequencing and annotation.</title>
        <authorList>
            <consortium name="The Broad Institute Genomics Platform"/>
            <consortium name="The Broad Institute Genome Sequencing Center for Infectious Disease"/>
            <person name="Wu L."/>
            <person name="Ma J."/>
        </authorList>
    </citation>
    <scope>NUCLEOTIDE SEQUENCE [LARGE SCALE GENOMIC DNA]</scope>
    <source>
        <strain evidence="11">KCTC 52366</strain>
    </source>
</reference>
<name>A0ABV7GQX2_9RHOB</name>
<feature type="active site" description="Nucleophile" evidence="7">
    <location>
        <position position="450"/>
    </location>
</feature>
<dbReference type="PANTHER" id="PTHR41533:SF2">
    <property type="entry name" value="BLR7131 PROTEIN"/>
    <property type="match status" value="1"/>
</dbReference>
<comment type="caution">
    <text evidence="10">The sequence shown here is derived from an EMBL/GenBank/DDBJ whole genome shotgun (WGS) entry which is preliminary data.</text>
</comment>
<evidence type="ECO:0000256" key="4">
    <source>
        <dbReference type="ARBA" id="ARBA00022960"/>
    </source>
</evidence>
<dbReference type="Gene3D" id="2.40.440.10">
    <property type="entry name" value="L,D-transpeptidase catalytic domain-like"/>
    <property type="match status" value="1"/>
</dbReference>
<dbReference type="SUPFAM" id="SSF47090">
    <property type="entry name" value="PGBD-like"/>
    <property type="match status" value="1"/>
</dbReference>
<dbReference type="InterPro" id="IPR005490">
    <property type="entry name" value="LD_TPept_cat_dom"/>
</dbReference>
<dbReference type="InterPro" id="IPR045380">
    <property type="entry name" value="LD_TPept_scaffold_dom"/>
</dbReference>
<dbReference type="RefSeq" id="WP_275631021.1">
    <property type="nucleotide sequence ID" value="NZ_JARGYD010000001.1"/>
</dbReference>
<comment type="similarity">
    <text evidence="2">Belongs to the YkuD family.</text>
</comment>
<dbReference type="InterPro" id="IPR002477">
    <property type="entry name" value="Peptidoglycan-bd-like"/>
</dbReference>
<evidence type="ECO:0000256" key="3">
    <source>
        <dbReference type="ARBA" id="ARBA00022679"/>
    </source>
</evidence>
<dbReference type="Proteomes" id="UP001595632">
    <property type="component" value="Unassembled WGS sequence"/>
</dbReference>
<feature type="chain" id="PRO_5045730451" evidence="8">
    <location>
        <begin position="32"/>
        <end position="539"/>
    </location>
</feature>
<feature type="signal peptide" evidence="8">
    <location>
        <begin position="1"/>
        <end position="31"/>
    </location>
</feature>
<evidence type="ECO:0000256" key="6">
    <source>
        <dbReference type="ARBA" id="ARBA00023316"/>
    </source>
</evidence>
<evidence type="ECO:0000313" key="10">
    <source>
        <dbReference type="EMBL" id="MFC3143747.1"/>
    </source>
</evidence>
<dbReference type="Gene3D" id="1.10.101.10">
    <property type="entry name" value="PGBD-like superfamily/PGBD"/>
    <property type="match status" value="1"/>
</dbReference>
<feature type="domain" description="L,D-TPase catalytic" evidence="9">
    <location>
        <begin position="298"/>
        <end position="475"/>
    </location>
</feature>